<keyword evidence="2" id="KW-0813">Transport</keyword>
<dbReference type="PANTHER" id="PTHR23511:SF5">
    <property type="entry name" value="MAJOR FACILITATOR-TYPE TRANSPORTER HXNZ-RELATED"/>
    <property type="match status" value="1"/>
</dbReference>
<accession>A0A1I7YY89</accession>
<keyword evidence="7" id="KW-1185">Reference proteome</keyword>
<dbReference type="AlphaFoldDB" id="A0A1I7YY89"/>
<evidence type="ECO:0000256" key="2">
    <source>
        <dbReference type="ARBA" id="ARBA00022448"/>
    </source>
</evidence>
<protein>
    <submittedName>
        <fullName evidence="8">MFS domain-containing protein</fullName>
    </submittedName>
</protein>
<evidence type="ECO:0000256" key="3">
    <source>
        <dbReference type="ARBA" id="ARBA00022692"/>
    </source>
</evidence>
<dbReference type="Proteomes" id="UP000095287">
    <property type="component" value="Unplaced"/>
</dbReference>
<keyword evidence="5" id="KW-0472">Membrane</keyword>
<name>A0A1I7YY89_9BILA</name>
<evidence type="ECO:0000256" key="5">
    <source>
        <dbReference type="ARBA" id="ARBA00023136"/>
    </source>
</evidence>
<dbReference type="WBParaSite" id="L893_g20966.t2">
    <property type="protein sequence ID" value="L893_g20966.t2"/>
    <property type="gene ID" value="L893_g20966"/>
</dbReference>
<keyword evidence="4" id="KW-1133">Transmembrane helix</keyword>
<dbReference type="PANTHER" id="PTHR23511">
    <property type="entry name" value="SYNAPTIC VESICLE GLYCOPROTEIN 2"/>
    <property type="match status" value="1"/>
</dbReference>
<evidence type="ECO:0000256" key="6">
    <source>
        <dbReference type="SAM" id="MobiDB-lite"/>
    </source>
</evidence>
<keyword evidence="3" id="KW-0812">Transmembrane</keyword>
<evidence type="ECO:0000313" key="7">
    <source>
        <dbReference type="Proteomes" id="UP000095287"/>
    </source>
</evidence>
<dbReference type="GO" id="GO:0016020">
    <property type="term" value="C:membrane"/>
    <property type="evidence" value="ECO:0007669"/>
    <property type="project" value="UniProtKB-SubCell"/>
</dbReference>
<organism evidence="7 8">
    <name type="scientific">Steinernema glaseri</name>
    <dbReference type="NCBI Taxonomy" id="37863"/>
    <lineage>
        <taxon>Eukaryota</taxon>
        <taxon>Metazoa</taxon>
        <taxon>Ecdysozoa</taxon>
        <taxon>Nematoda</taxon>
        <taxon>Chromadorea</taxon>
        <taxon>Rhabditida</taxon>
        <taxon>Tylenchina</taxon>
        <taxon>Panagrolaimomorpha</taxon>
        <taxon>Strongyloidoidea</taxon>
        <taxon>Steinernematidae</taxon>
        <taxon>Steinernema</taxon>
    </lineage>
</organism>
<proteinExistence type="predicted"/>
<reference evidence="8" key="1">
    <citation type="submission" date="2016-11" db="UniProtKB">
        <authorList>
            <consortium name="WormBaseParasite"/>
        </authorList>
    </citation>
    <scope>IDENTIFICATION</scope>
</reference>
<evidence type="ECO:0000256" key="1">
    <source>
        <dbReference type="ARBA" id="ARBA00004141"/>
    </source>
</evidence>
<sequence length="124" mass="14014">MFCRLKHSSAGSGSHHGDSTIRYEGLQDEKVEIETERRVEAPESEQTFTVDDCVEYLGFGRFQLKLSILTGIAWMADAMEMMILSIISPALNCEWEITPFQASLLKKAKYFTPLKNHTVELVGL</sequence>
<comment type="subcellular location">
    <subcellularLocation>
        <location evidence="1">Membrane</location>
        <topology evidence="1">Multi-pass membrane protein</topology>
    </subcellularLocation>
</comment>
<evidence type="ECO:0000256" key="4">
    <source>
        <dbReference type="ARBA" id="ARBA00022989"/>
    </source>
</evidence>
<feature type="region of interest" description="Disordered" evidence="6">
    <location>
        <begin position="1"/>
        <end position="20"/>
    </location>
</feature>
<evidence type="ECO:0000313" key="8">
    <source>
        <dbReference type="WBParaSite" id="L893_g20966.t2"/>
    </source>
</evidence>